<dbReference type="Gene3D" id="3.90.1600.10">
    <property type="entry name" value="Palm domain of DNA polymerase"/>
    <property type="match status" value="1"/>
</dbReference>
<dbReference type="PANTHER" id="PTHR45861">
    <property type="entry name" value="DNA POLYMERASE ALPHA CATALYTIC SUBUNIT"/>
    <property type="match status" value="1"/>
</dbReference>
<evidence type="ECO:0000256" key="3">
    <source>
        <dbReference type="ARBA" id="ARBA00022679"/>
    </source>
</evidence>
<dbReference type="GO" id="GO:0008270">
    <property type="term" value="F:zinc ion binding"/>
    <property type="evidence" value="ECO:0007669"/>
    <property type="project" value="UniProtKB-KW"/>
</dbReference>
<evidence type="ECO:0000313" key="18">
    <source>
        <dbReference type="EMBL" id="JAV82878.1"/>
    </source>
</evidence>
<dbReference type="Gene3D" id="3.30.70.2820">
    <property type="match status" value="1"/>
</dbReference>
<organism evidence="18">
    <name type="scientific">Photinus pyralis</name>
    <name type="common">Common eastern firefly</name>
    <name type="synonym">Lampyris pyralis</name>
    <dbReference type="NCBI Taxonomy" id="7054"/>
    <lineage>
        <taxon>Eukaryota</taxon>
        <taxon>Metazoa</taxon>
        <taxon>Ecdysozoa</taxon>
        <taxon>Arthropoda</taxon>
        <taxon>Hexapoda</taxon>
        <taxon>Insecta</taxon>
        <taxon>Pterygota</taxon>
        <taxon>Neoptera</taxon>
        <taxon>Endopterygota</taxon>
        <taxon>Coleoptera</taxon>
        <taxon>Polyphaga</taxon>
        <taxon>Elateriformia</taxon>
        <taxon>Elateroidea</taxon>
        <taxon>Lampyridae</taxon>
        <taxon>Lampyrinae</taxon>
        <taxon>Photinus</taxon>
    </lineage>
</organism>
<keyword evidence="5 12" id="KW-0235">DNA replication</keyword>
<dbReference type="GO" id="GO:0003688">
    <property type="term" value="F:DNA replication origin binding"/>
    <property type="evidence" value="ECO:0007669"/>
    <property type="project" value="TreeGrafter"/>
</dbReference>
<dbReference type="InterPro" id="IPR038256">
    <property type="entry name" value="Pol_alpha_znc_sf"/>
</dbReference>
<keyword evidence="11" id="KW-0539">Nucleus</keyword>
<comment type="subcellular location">
    <subcellularLocation>
        <location evidence="1">Nucleus</location>
    </subcellularLocation>
</comment>
<evidence type="ECO:0000256" key="4">
    <source>
        <dbReference type="ARBA" id="ARBA00022695"/>
    </source>
</evidence>
<dbReference type="GO" id="GO:0006272">
    <property type="term" value="P:leading strand elongation"/>
    <property type="evidence" value="ECO:0007669"/>
    <property type="project" value="TreeGrafter"/>
</dbReference>
<dbReference type="InterPro" id="IPR024647">
    <property type="entry name" value="DNA_pol_a_cat_su_N"/>
</dbReference>
<dbReference type="PANTHER" id="PTHR45861:SF1">
    <property type="entry name" value="DNA POLYMERASE ALPHA CATALYTIC SUBUNIT"/>
    <property type="match status" value="1"/>
</dbReference>
<feature type="domain" description="DNA-directed DNA polymerase family B multifunctional" evidence="14">
    <location>
        <begin position="753"/>
        <end position="1183"/>
    </location>
</feature>
<feature type="compositionally biased region" description="Basic residues" evidence="13">
    <location>
        <begin position="99"/>
        <end position="108"/>
    </location>
</feature>
<dbReference type="GO" id="GO:0000166">
    <property type="term" value="F:nucleotide binding"/>
    <property type="evidence" value="ECO:0007669"/>
    <property type="project" value="InterPro"/>
</dbReference>
<evidence type="ECO:0000256" key="1">
    <source>
        <dbReference type="ARBA" id="ARBA00004123"/>
    </source>
</evidence>
<evidence type="ECO:0000256" key="6">
    <source>
        <dbReference type="ARBA" id="ARBA00022723"/>
    </source>
</evidence>
<evidence type="ECO:0000256" key="10">
    <source>
        <dbReference type="ARBA" id="ARBA00023125"/>
    </source>
</evidence>
<keyword evidence="3 12" id="KW-0808">Transferase</keyword>
<dbReference type="GO" id="GO:1902975">
    <property type="term" value="P:mitotic DNA replication initiation"/>
    <property type="evidence" value="ECO:0007669"/>
    <property type="project" value="InterPro"/>
</dbReference>
<keyword evidence="4 12" id="KW-0548">Nucleotidyltransferase</keyword>
<feature type="domain" description="Zinc finger DNA-directed DNA polymerase family B alpha" evidence="16">
    <location>
        <begin position="1224"/>
        <end position="1390"/>
    </location>
</feature>
<evidence type="ECO:0000259" key="14">
    <source>
        <dbReference type="Pfam" id="PF00136"/>
    </source>
</evidence>
<dbReference type="Pfam" id="PF03104">
    <property type="entry name" value="DNA_pol_B_exo1"/>
    <property type="match status" value="1"/>
</dbReference>
<comment type="catalytic activity">
    <reaction evidence="12">
        <text>DNA(n) + a 2'-deoxyribonucleoside 5'-triphosphate = DNA(n+1) + diphosphate</text>
        <dbReference type="Rhea" id="RHEA:22508"/>
        <dbReference type="Rhea" id="RHEA-COMP:17339"/>
        <dbReference type="Rhea" id="RHEA-COMP:17340"/>
        <dbReference type="ChEBI" id="CHEBI:33019"/>
        <dbReference type="ChEBI" id="CHEBI:61560"/>
        <dbReference type="ChEBI" id="CHEBI:173112"/>
        <dbReference type="EC" id="2.7.7.7"/>
    </reaction>
</comment>
<feature type="compositionally biased region" description="Basic and acidic residues" evidence="13">
    <location>
        <begin position="1"/>
        <end position="10"/>
    </location>
</feature>
<dbReference type="NCBIfam" id="TIGR00592">
    <property type="entry name" value="pol2"/>
    <property type="match status" value="1"/>
</dbReference>
<evidence type="ECO:0000256" key="5">
    <source>
        <dbReference type="ARBA" id="ARBA00022705"/>
    </source>
</evidence>
<feature type="domain" description="DNA polymerase alpha catalytic subunit N-terminal" evidence="17">
    <location>
        <begin position="25"/>
        <end position="84"/>
    </location>
</feature>
<feature type="domain" description="DNA-directed DNA polymerase family B exonuclease" evidence="15">
    <location>
        <begin position="453"/>
        <end position="684"/>
    </location>
</feature>
<dbReference type="InterPro" id="IPR012337">
    <property type="entry name" value="RNaseH-like_sf"/>
</dbReference>
<dbReference type="GO" id="GO:0005658">
    <property type="term" value="C:alpha DNA polymerase:primase complex"/>
    <property type="evidence" value="ECO:0007669"/>
    <property type="project" value="UniProtKB-ARBA"/>
</dbReference>
<evidence type="ECO:0000256" key="2">
    <source>
        <dbReference type="ARBA" id="ARBA00005755"/>
    </source>
</evidence>
<dbReference type="GO" id="GO:0006273">
    <property type="term" value="P:lagging strand elongation"/>
    <property type="evidence" value="ECO:0007669"/>
    <property type="project" value="TreeGrafter"/>
</dbReference>
<keyword evidence="10 12" id="KW-0238">DNA-binding</keyword>
<dbReference type="SMART" id="SM00486">
    <property type="entry name" value="POLBc"/>
    <property type="match status" value="1"/>
</dbReference>
<dbReference type="InterPro" id="IPR015088">
    <property type="entry name" value="Znf_DNA-dir_DNA_pol_B_alpha"/>
</dbReference>
<dbReference type="GO" id="GO:0033554">
    <property type="term" value="P:cellular response to stress"/>
    <property type="evidence" value="ECO:0007669"/>
    <property type="project" value="UniProtKB-ARBA"/>
</dbReference>
<dbReference type="FunFam" id="1.10.132.60:FF:000004">
    <property type="entry name" value="DNA polymerase"/>
    <property type="match status" value="1"/>
</dbReference>
<dbReference type="EC" id="2.7.7.7" evidence="12"/>
<keyword evidence="6" id="KW-0479">Metal-binding</keyword>
<keyword evidence="8" id="KW-0862">Zinc</keyword>
<dbReference type="GO" id="GO:0003682">
    <property type="term" value="F:chromatin binding"/>
    <property type="evidence" value="ECO:0007669"/>
    <property type="project" value="TreeGrafter"/>
</dbReference>
<dbReference type="Pfam" id="PF12254">
    <property type="entry name" value="DNA_pol_alpha_N"/>
    <property type="match status" value="1"/>
</dbReference>
<dbReference type="Gene3D" id="1.10.287.690">
    <property type="entry name" value="Helix hairpin bin"/>
    <property type="match status" value="1"/>
</dbReference>
<feature type="region of interest" description="Disordered" evidence="13">
    <location>
        <begin position="1"/>
        <end position="20"/>
    </location>
</feature>
<dbReference type="InterPro" id="IPR006133">
    <property type="entry name" value="DNA-dir_DNA_pol_B_exonuc"/>
</dbReference>
<dbReference type="InterPro" id="IPR017964">
    <property type="entry name" value="DNA-dir_DNA_pol_B_CS"/>
</dbReference>
<dbReference type="Gene3D" id="1.10.3200.20">
    <property type="entry name" value="DNA Polymerase alpha, zinc finger"/>
    <property type="match status" value="1"/>
</dbReference>
<dbReference type="InterPro" id="IPR006172">
    <property type="entry name" value="DNA-dir_DNA_pol_B"/>
</dbReference>
<dbReference type="Pfam" id="PF08996">
    <property type="entry name" value="zf-DNA_Pol"/>
    <property type="match status" value="1"/>
</dbReference>
<dbReference type="EMBL" id="GEZM01036229">
    <property type="protein sequence ID" value="JAV82878.1"/>
    <property type="molecule type" value="Transcribed_RNA"/>
</dbReference>
<evidence type="ECO:0000256" key="12">
    <source>
        <dbReference type="RuleBase" id="RU000442"/>
    </source>
</evidence>
<dbReference type="CDD" id="cd05776">
    <property type="entry name" value="DNA_polB_alpha_exo"/>
    <property type="match status" value="1"/>
</dbReference>
<comment type="similarity">
    <text evidence="2 12">Belongs to the DNA polymerase type-B family.</text>
</comment>
<evidence type="ECO:0000256" key="7">
    <source>
        <dbReference type="ARBA" id="ARBA00022771"/>
    </source>
</evidence>
<dbReference type="Gene3D" id="1.10.132.60">
    <property type="entry name" value="DNA polymerase family B, C-terminal domain"/>
    <property type="match status" value="1"/>
</dbReference>
<dbReference type="InterPro" id="IPR036397">
    <property type="entry name" value="RNaseH_sf"/>
</dbReference>
<dbReference type="GO" id="GO:0003887">
    <property type="term" value="F:DNA-directed DNA polymerase activity"/>
    <property type="evidence" value="ECO:0007669"/>
    <property type="project" value="UniProtKB-KW"/>
</dbReference>
<dbReference type="Pfam" id="PF00136">
    <property type="entry name" value="DNA_pol_B"/>
    <property type="match status" value="1"/>
</dbReference>
<dbReference type="InterPro" id="IPR023211">
    <property type="entry name" value="DNA_pol_palm_dom_sf"/>
</dbReference>
<dbReference type="InterPro" id="IPR006134">
    <property type="entry name" value="DNA-dir_DNA_pol_B_multi_dom"/>
</dbReference>
<dbReference type="SUPFAM" id="SSF56672">
    <property type="entry name" value="DNA/RNA polymerases"/>
    <property type="match status" value="1"/>
</dbReference>
<evidence type="ECO:0000256" key="8">
    <source>
        <dbReference type="ARBA" id="ARBA00022833"/>
    </source>
</evidence>
<evidence type="ECO:0000256" key="13">
    <source>
        <dbReference type="SAM" id="MobiDB-lite"/>
    </source>
</evidence>
<dbReference type="SUPFAM" id="SSF90234">
    <property type="entry name" value="Zinc finger domain of DNA polymerase-alpha"/>
    <property type="match status" value="1"/>
</dbReference>
<keyword evidence="9 12" id="KW-0239">DNA-directed DNA polymerase</keyword>
<dbReference type="InterPro" id="IPR043502">
    <property type="entry name" value="DNA/RNA_pol_sf"/>
</dbReference>
<evidence type="ECO:0000256" key="9">
    <source>
        <dbReference type="ARBA" id="ARBA00022932"/>
    </source>
</evidence>
<dbReference type="Gene3D" id="2.40.50.730">
    <property type="match status" value="1"/>
</dbReference>
<dbReference type="PROSITE" id="PS00116">
    <property type="entry name" value="DNA_POLYMERASE_B"/>
    <property type="match status" value="1"/>
</dbReference>
<evidence type="ECO:0000259" key="16">
    <source>
        <dbReference type="Pfam" id="PF08996"/>
    </source>
</evidence>
<evidence type="ECO:0000256" key="11">
    <source>
        <dbReference type="ARBA" id="ARBA00023242"/>
    </source>
</evidence>
<dbReference type="FunFam" id="1.10.287.690:FF:000003">
    <property type="entry name" value="DNA polymerase"/>
    <property type="match status" value="1"/>
</dbReference>
<sequence>MEESADEPRAKRQKKSRPGRLAAFEKLKQLKGSKNKYEVSDVDHVYEIVDEREYTKKVLDRQDDDWIVDDDGSGYIEDGRDIFDDDLDAESLANAASSKKGKNRKKTKGISENAGKGNLQYLISNMPSKRKEEVKLGDDNVLSDLLAEIDDNTPGRSLSEKIIKPKSVAKFSLSADKKAAKDYLNSFSLPKLSKPKVTPILQPEVQPEGEENEIVESMDIVDDSQPEPPKPTQLSKVDSFTIEDIQSQFEDDFDVSEIQDVSQDITVVEPRTNVTEEQLSTGWDTLQEGTSNIPQSDVHVDCSQIPTVKDSAGNPVFRFFWWDAYENVTKRPGEIFLFGKTYCDAVKSYVSCCVVVQNVERKIYLLPRTHVLDLHRRPTDTPVSMIDVYHEFNNNYAPRLCLKSFKSRKVTKYYCFDPNIPTESEYLEIRYSGKNPRVDADICKDGGKTFSCVFGSRSSFLEIFLLERRIKGPCWLDIVNPEPVHNPVSYCKFEIHCSKPIDVSIVQDPPPPPSLVALTINMQTVVNSTNMQNEIVMMSFLVHSKYAVDKKPPNPLFQQHFCVFTRPGDQNFPYDIHNALQTFKATKVQKMDSERALLNYFLLQVQKIDPDVVVGHDLLDYQIGLLCERLLHCKTSNISRLSKVKRADVPNKRLLEKDLFVGRLVCDIKLSSKELIKSRSYDLGTLCQNVLKLGQGERIEMESDEVPRFFQTSTDILKLITFTMQDAAYILKIMYELNVIPLALQITNIAGNVMSRTLLGGRSERNELLLLHAFSERDYIVPEKNTFKDLDDGETKRNASSKKKPAYSGGLVLDPKVGFYDKLVLLMDFNSLYPSIIQEYNICFTTISSTDSEEDISLPDQQLPPGILPTEIRKLVESRRYVKKLMNNPDLAPDLKMQYNIRQMALKLTANSMYGCLGFVHSRFYAKNLAALVTFKGREILTNTKDLVEKMLYQVIYGDTDSIMINTNTLEYDDVFKIGVRIKQEVNKLYKQIELDIDGVFKYLLLLKKKKYAAVVISKDRNHQLQYHQEHKGLDIVRRDWSQLAATAGKVTLDNILNDQPYEDRIENIHAHLAKLKEDLDQNKVPLSLLVITKQLTKDPRLYNNHTQFPHVQVALRYNKRGGRVFKAGDIVSYIICEDGTNLPATQRAYHIEELKNSEHLKIDIKYYLGQQIHPVVSRLCEPLEGTDLYQIANCLGLDTTNFKKPVRSTTEPTDNLAKTRNLFTNVDPFVFICTSCKTENKVTGVFDGNVPFLTKCANPECGIRPIDYLGSVSNQLTLSIRGYIKQYYRNQLTCEDPACVNETTRVPLKFVGKYPICTFCKKGIMYQKYTEGDLYNQLRYFQHIFDLSKLGKRPILDGTIESGIHNLKETVERVLQHSGYATINLTKLFSSLFVQNRDSIILPSVENHTIDEYEEDFDDF</sequence>
<accession>A0A1Y1MD02</accession>
<dbReference type="PRINTS" id="PR00106">
    <property type="entry name" value="DNAPOLB"/>
</dbReference>
<evidence type="ECO:0000259" key="17">
    <source>
        <dbReference type="Pfam" id="PF12254"/>
    </source>
</evidence>
<name>A0A1Y1MD02_PHOPY</name>
<keyword evidence="7" id="KW-0863">Zinc-finger</keyword>
<dbReference type="Gene3D" id="3.30.420.10">
    <property type="entry name" value="Ribonuclease H-like superfamily/Ribonuclease H"/>
    <property type="match status" value="1"/>
</dbReference>
<protein>
    <recommendedName>
        <fullName evidence="12">DNA polymerase</fullName>
        <ecNumber evidence="12">2.7.7.7</ecNumber>
    </recommendedName>
</protein>
<feature type="region of interest" description="Disordered" evidence="13">
    <location>
        <begin position="94"/>
        <end position="113"/>
    </location>
</feature>
<proteinExistence type="inferred from homology"/>
<dbReference type="InterPro" id="IPR042087">
    <property type="entry name" value="DNA_pol_B_thumb"/>
</dbReference>
<dbReference type="GO" id="GO:0003697">
    <property type="term" value="F:single-stranded DNA binding"/>
    <property type="evidence" value="ECO:0007669"/>
    <property type="project" value="TreeGrafter"/>
</dbReference>
<dbReference type="CDD" id="cd05532">
    <property type="entry name" value="POLBc_alpha"/>
    <property type="match status" value="1"/>
</dbReference>
<reference evidence="18" key="1">
    <citation type="journal article" date="2016" name="Sci. Rep.">
        <title>Molecular characterization of firefly nuptial gifts: a multi-omics approach sheds light on postcopulatory sexual selection.</title>
        <authorList>
            <person name="Al-Wathiqui N."/>
            <person name="Fallon T.R."/>
            <person name="South A."/>
            <person name="Weng J.K."/>
            <person name="Lewis S.M."/>
        </authorList>
    </citation>
    <scope>NUCLEOTIDE SEQUENCE</scope>
</reference>
<dbReference type="InterPro" id="IPR045846">
    <property type="entry name" value="POLBc_alpha"/>
</dbReference>
<dbReference type="SUPFAM" id="SSF53098">
    <property type="entry name" value="Ribonuclease H-like"/>
    <property type="match status" value="1"/>
</dbReference>
<evidence type="ECO:0000259" key="15">
    <source>
        <dbReference type="Pfam" id="PF03104"/>
    </source>
</evidence>